<feature type="compositionally biased region" description="Low complexity" evidence="1">
    <location>
        <begin position="149"/>
        <end position="164"/>
    </location>
</feature>
<evidence type="ECO:0000313" key="3">
    <source>
        <dbReference type="Proteomes" id="UP000823388"/>
    </source>
</evidence>
<feature type="region of interest" description="Disordered" evidence="1">
    <location>
        <begin position="1"/>
        <end position="27"/>
    </location>
</feature>
<proteinExistence type="predicted"/>
<name>A0A8T0SPT0_PANVG</name>
<feature type="region of interest" description="Disordered" evidence="1">
    <location>
        <begin position="60"/>
        <end position="205"/>
    </location>
</feature>
<protein>
    <submittedName>
        <fullName evidence="2">Uncharacterized protein</fullName>
    </submittedName>
</protein>
<dbReference type="EMBL" id="CM029045">
    <property type="protein sequence ID" value="KAG2600127.1"/>
    <property type="molecule type" value="Genomic_DNA"/>
</dbReference>
<evidence type="ECO:0000313" key="2">
    <source>
        <dbReference type="EMBL" id="KAG2600127.1"/>
    </source>
</evidence>
<comment type="caution">
    <text evidence="2">The sequence shown here is derived from an EMBL/GenBank/DDBJ whole genome shotgun (WGS) entry which is preliminary data.</text>
</comment>
<gene>
    <name evidence="2" type="ORF">PVAP13_5KG494307</name>
</gene>
<evidence type="ECO:0000256" key="1">
    <source>
        <dbReference type="SAM" id="MobiDB-lite"/>
    </source>
</evidence>
<reference evidence="2" key="1">
    <citation type="submission" date="2020-05" db="EMBL/GenBank/DDBJ databases">
        <title>WGS assembly of Panicum virgatum.</title>
        <authorList>
            <person name="Lovell J.T."/>
            <person name="Jenkins J."/>
            <person name="Shu S."/>
            <person name="Juenger T.E."/>
            <person name="Schmutz J."/>
        </authorList>
    </citation>
    <scope>NUCLEOTIDE SEQUENCE</scope>
    <source>
        <strain evidence="2">AP13</strain>
    </source>
</reference>
<dbReference type="AlphaFoldDB" id="A0A8T0SPT0"/>
<feature type="compositionally biased region" description="Pro residues" evidence="1">
    <location>
        <begin position="17"/>
        <end position="27"/>
    </location>
</feature>
<dbReference type="Proteomes" id="UP000823388">
    <property type="component" value="Chromosome 5K"/>
</dbReference>
<feature type="compositionally biased region" description="Pro residues" evidence="1">
    <location>
        <begin position="186"/>
        <end position="195"/>
    </location>
</feature>
<sequence>MPVPPPPPLHRLAPSPSLLPPSCSPPPSFLYRELRQPRALRPPLSLSPSPCIAALRLLARHGQPRPWPTHTAARHSRRGGRATAQRRAAEPRLRRHASSTPAARGRAPPPGSQGRRRRSVWARDGDGSTCGAEAKPPRSVCGADRGRAGEPPARPSAGAPASRPVRIHSALYRTRRRRREAGEAEPPTPPRPTPATRPTAGPCSGLQTWLLCPPSASPQVPAPLASRWASVIPLAAV</sequence>
<organism evidence="2 3">
    <name type="scientific">Panicum virgatum</name>
    <name type="common">Blackwell switchgrass</name>
    <dbReference type="NCBI Taxonomy" id="38727"/>
    <lineage>
        <taxon>Eukaryota</taxon>
        <taxon>Viridiplantae</taxon>
        <taxon>Streptophyta</taxon>
        <taxon>Embryophyta</taxon>
        <taxon>Tracheophyta</taxon>
        <taxon>Spermatophyta</taxon>
        <taxon>Magnoliopsida</taxon>
        <taxon>Liliopsida</taxon>
        <taxon>Poales</taxon>
        <taxon>Poaceae</taxon>
        <taxon>PACMAD clade</taxon>
        <taxon>Panicoideae</taxon>
        <taxon>Panicodae</taxon>
        <taxon>Paniceae</taxon>
        <taxon>Panicinae</taxon>
        <taxon>Panicum</taxon>
        <taxon>Panicum sect. Hiantes</taxon>
    </lineage>
</organism>
<keyword evidence="3" id="KW-1185">Reference proteome</keyword>
<accession>A0A8T0SPT0</accession>